<evidence type="ECO:0000313" key="6">
    <source>
        <dbReference type="EMBL" id="QIX21292.1"/>
    </source>
</evidence>
<evidence type="ECO:0000256" key="4">
    <source>
        <dbReference type="ARBA" id="ARBA00023172"/>
    </source>
</evidence>
<dbReference type="InterPro" id="IPR011010">
    <property type="entry name" value="DNA_brk_join_enz"/>
</dbReference>
<dbReference type="EMBL" id="CP050898">
    <property type="protein sequence ID" value="QIX21292.1"/>
    <property type="molecule type" value="Genomic_DNA"/>
</dbReference>
<proteinExistence type="inferred from homology"/>
<dbReference type="PANTHER" id="PTHR30629">
    <property type="entry name" value="PROPHAGE INTEGRASE"/>
    <property type="match status" value="1"/>
</dbReference>
<dbReference type="InterPro" id="IPR050808">
    <property type="entry name" value="Phage_Integrase"/>
</dbReference>
<dbReference type="InterPro" id="IPR002104">
    <property type="entry name" value="Integrase_catalytic"/>
</dbReference>
<evidence type="ECO:0000256" key="1">
    <source>
        <dbReference type="ARBA" id="ARBA00008857"/>
    </source>
</evidence>
<dbReference type="InterPro" id="IPR010998">
    <property type="entry name" value="Integrase_recombinase_N"/>
</dbReference>
<evidence type="ECO:0000256" key="3">
    <source>
        <dbReference type="ARBA" id="ARBA00023125"/>
    </source>
</evidence>
<keyword evidence="4" id="KW-0233">DNA recombination</keyword>
<feature type="domain" description="Tyr recombinase" evidence="5">
    <location>
        <begin position="156"/>
        <end position="326"/>
    </location>
</feature>
<dbReference type="GO" id="GO:0006310">
    <property type="term" value="P:DNA recombination"/>
    <property type="evidence" value="ECO:0007669"/>
    <property type="project" value="UniProtKB-KW"/>
</dbReference>
<evidence type="ECO:0000259" key="5">
    <source>
        <dbReference type="PROSITE" id="PS51898"/>
    </source>
</evidence>
<dbReference type="PROSITE" id="PS51898">
    <property type="entry name" value="TYR_RECOMBINASE"/>
    <property type="match status" value="1"/>
</dbReference>
<gene>
    <name evidence="6" type="ORF">FOB41_09160</name>
</gene>
<name>A0A6H0ZKC7_9HYPH</name>
<keyword evidence="2" id="KW-0229">DNA integration</keyword>
<organism evidence="6 7">
    <name type="scientific">Agrobacterium pusense</name>
    <dbReference type="NCBI Taxonomy" id="648995"/>
    <lineage>
        <taxon>Bacteria</taxon>
        <taxon>Pseudomonadati</taxon>
        <taxon>Pseudomonadota</taxon>
        <taxon>Alphaproteobacteria</taxon>
        <taxon>Hyphomicrobiales</taxon>
        <taxon>Rhizobiaceae</taxon>
        <taxon>Rhizobium/Agrobacterium group</taxon>
        <taxon>Agrobacterium</taxon>
    </lineage>
</organism>
<protein>
    <submittedName>
        <fullName evidence="6">Tyrosine-type recombinase/integrase</fullName>
    </submittedName>
</protein>
<dbReference type="InterPro" id="IPR013762">
    <property type="entry name" value="Integrase-like_cat_sf"/>
</dbReference>
<reference evidence="6 7" key="1">
    <citation type="submission" date="2020-04" db="EMBL/GenBank/DDBJ databases">
        <title>FDA dAtabase for Regulatory Grade micrObial Sequences (FDA-ARGOS): Supporting development and validation of Infectious Disease Dx tests.</title>
        <authorList>
            <person name="Sciortino C."/>
            <person name="Tallon L."/>
            <person name="Sadzewicz L."/>
            <person name="Vavikolanu K."/>
            <person name="Mehta A."/>
            <person name="Aluvathingal J."/>
            <person name="Nadendla S."/>
            <person name="Nandy P."/>
            <person name="Geyer C."/>
            <person name="Yan Y."/>
            <person name="Sichtig H."/>
        </authorList>
    </citation>
    <scope>NUCLEOTIDE SEQUENCE [LARGE SCALE GENOMIC DNA]</scope>
    <source>
        <strain evidence="6 7">FDAARGOS_633</strain>
    </source>
</reference>
<dbReference type="Proteomes" id="UP000500870">
    <property type="component" value="Chromosome 1"/>
</dbReference>
<dbReference type="GO" id="GO:0003677">
    <property type="term" value="F:DNA binding"/>
    <property type="evidence" value="ECO:0007669"/>
    <property type="project" value="UniProtKB-KW"/>
</dbReference>
<keyword evidence="3" id="KW-0238">DNA-binding</keyword>
<sequence length="347" mass="38902">MNVYQDRHDKQRIYYREPGKPQVALPGPLYSEEFWVAYHKAQKAEPVSAGKAPSAGTMGAAIQGYYRSAEFVQLADSSKQVYRRILDAFAKEHGHAPVAGIQTKHVNVLIDGKAETPAAANILRKRLSSVFEYAKSVGMIQVNPAKEAKRIKTKSKGYRSWTEADIAAYREKWKEGQPERIAMEVLLHTGLRRSDAVRLGWQHIVDDAFVINTKKSQEIVELHIPLHSDLAFLFDLPRGRETFISTVYGSARSEKAFTNWLREAAHAAGLPSNSSPHGLRKAACRRLAESGCTALEIMSITGHRDIKEIERYTKAAEMKRLSRAAMAKSEQSFIMKLPNPDQRLGES</sequence>
<comment type="similarity">
    <text evidence="1">Belongs to the 'phage' integrase family.</text>
</comment>
<dbReference type="GO" id="GO:0015074">
    <property type="term" value="P:DNA integration"/>
    <property type="evidence" value="ECO:0007669"/>
    <property type="project" value="UniProtKB-KW"/>
</dbReference>
<evidence type="ECO:0000256" key="2">
    <source>
        <dbReference type="ARBA" id="ARBA00022908"/>
    </source>
</evidence>
<evidence type="ECO:0000313" key="7">
    <source>
        <dbReference type="Proteomes" id="UP000500870"/>
    </source>
</evidence>
<dbReference type="Gene3D" id="1.10.150.130">
    <property type="match status" value="1"/>
</dbReference>
<dbReference type="SUPFAM" id="SSF56349">
    <property type="entry name" value="DNA breaking-rejoining enzymes"/>
    <property type="match status" value="1"/>
</dbReference>
<accession>A0A6H0ZKC7</accession>
<dbReference type="Gene3D" id="1.10.443.10">
    <property type="entry name" value="Intergrase catalytic core"/>
    <property type="match status" value="1"/>
</dbReference>
<dbReference type="PANTHER" id="PTHR30629:SF2">
    <property type="entry name" value="PROPHAGE INTEGRASE INTS-RELATED"/>
    <property type="match status" value="1"/>
</dbReference>
<dbReference type="Pfam" id="PF00589">
    <property type="entry name" value="Phage_integrase"/>
    <property type="match status" value="1"/>
</dbReference>
<dbReference type="AlphaFoldDB" id="A0A6H0ZKC7"/>
<dbReference type="RefSeq" id="WP_177319156.1">
    <property type="nucleotide sequence ID" value="NZ_CP050898.1"/>
</dbReference>